<dbReference type="RefSeq" id="WP_220301353.1">
    <property type="nucleotide sequence ID" value="NZ_JAEUAW010000010.1"/>
</dbReference>
<keyword evidence="3" id="KW-1185">Reference proteome</keyword>
<organism evidence="2 3">
    <name type="scientific">Microbacterium jejuense</name>
    <dbReference type="NCBI Taxonomy" id="1263637"/>
    <lineage>
        <taxon>Bacteria</taxon>
        <taxon>Bacillati</taxon>
        <taxon>Actinomycetota</taxon>
        <taxon>Actinomycetes</taxon>
        <taxon>Micrococcales</taxon>
        <taxon>Microbacteriaceae</taxon>
        <taxon>Microbacterium</taxon>
    </lineage>
</organism>
<feature type="region of interest" description="Disordered" evidence="1">
    <location>
        <begin position="54"/>
        <end position="87"/>
    </location>
</feature>
<evidence type="ECO:0000313" key="2">
    <source>
        <dbReference type="EMBL" id="MBW9094630.1"/>
    </source>
</evidence>
<comment type="caution">
    <text evidence="2">The sequence shown here is derived from an EMBL/GenBank/DDBJ whole genome shotgun (WGS) entry which is preliminary data.</text>
</comment>
<dbReference type="Proteomes" id="UP001196843">
    <property type="component" value="Unassembled WGS sequence"/>
</dbReference>
<feature type="region of interest" description="Disordered" evidence="1">
    <location>
        <begin position="1"/>
        <end position="23"/>
    </location>
</feature>
<proteinExistence type="predicted"/>
<protein>
    <submittedName>
        <fullName evidence="2">Uncharacterized protein</fullName>
    </submittedName>
</protein>
<feature type="compositionally biased region" description="Basic and acidic residues" evidence="1">
    <location>
        <begin position="12"/>
        <end position="23"/>
    </location>
</feature>
<accession>A0ABS7HQF9</accession>
<reference evidence="2 3" key="1">
    <citation type="journal article" date="2021" name="MBio">
        <title>Poor Competitiveness of Bradyrhizobium in Pigeon Pea Root Colonization in Indian Soils.</title>
        <authorList>
            <person name="Chalasani D."/>
            <person name="Basu A."/>
            <person name="Pullabhotla S.V.S.R.N."/>
            <person name="Jorrin B."/>
            <person name="Neal A.L."/>
            <person name="Poole P.S."/>
            <person name="Podile A.R."/>
            <person name="Tkacz A."/>
        </authorList>
    </citation>
    <scope>NUCLEOTIDE SEQUENCE [LARGE SCALE GENOMIC DNA]</scope>
    <source>
        <strain evidence="2 3">HU14</strain>
    </source>
</reference>
<name>A0ABS7HQF9_9MICO</name>
<feature type="compositionally biased region" description="Basic and acidic residues" evidence="1">
    <location>
        <begin position="76"/>
        <end position="87"/>
    </location>
</feature>
<gene>
    <name evidence="2" type="ORF">JNB62_13115</name>
</gene>
<sequence length="171" mass="18943">MSSRQKLPPHGTPERYRIERKTGTTCDRCKARMAALRKEQRANAAAAEARAQMHIVEPPSDDTVNDTKPATTRKAGQNDRRKVGEMETAVEKDIEEIDAGLQVPFHRSLSVLARQLARDIDEPSTPPNVRSQYSRQLFEVLRSLRTQKEGDDNSAVAVALQAAGFGVPLVP</sequence>
<evidence type="ECO:0000313" key="3">
    <source>
        <dbReference type="Proteomes" id="UP001196843"/>
    </source>
</evidence>
<dbReference type="EMBL" id="JAEUAW010000010">
    <property type="protein sequence ID" value="MBW9094630.1"/>
    <property type="molecule type" value="Genomic_DNA"/>
</dbReference>
<evidence type="ECO:0000256" key="1">
    <source>
        <dbReference type="SAM" id="MobiDB-lite"/>
    </source>
</evidence>